<feature type="domain" description="Reverse transcriptase" evidence="2">
    <location>
        <begin position="1"/>
        <end position="259"/>
    </location>
</feature>
<dbReference type="EnsemblMetazoa" id="Aqu2.1.39027_001">
    <property type="protein sequence ID" value="Aqu2.1.39027_001"/>
    <property type="gene ID" value="Aqu2.1.39027"/>
</dbReference>
<dbReference type="eggNOG" id="KOG0017">
    <property type="taxonomic scope" value="Eukaryota"/>
</dbReference>
<dbReference type="PROSITE" id="PS50878">
    <property type="entry name" value="RT_POL"/>
    <property type="match status" value="1"/>
</dbReference>
<dbReference type="PANTHER" id="PTHR33050">
    <property type="entry name" value="REVERSE TRANSCRIPTASE DOMAIN-CONTAINING PROTEIN"/>
    <property type="match status" value="1"/>
</dbReference>
<dbReference type="InterPro" id="IPR000477">
    <property type="entry name" value="RT_dom"/>
</dbReference>
<dbReference type="CDD" id="cd03714">
    <property type="entry name" value="RT_DIRS1"/>
    <property type="match status" value="1"/>
</dbReference>
<dbReference type="OrthoDB" id="7477527at2759"/>
<dbReference type="InterPro" id="IPR043128">
    <property type="entry name" value="Rev_trsase/Diguanyl_cyclase"/>
</dbReference>
<dbReference type="Pfam" id="PF00078">
    <property type="entry name" value="RVT_1"/>
    <property type="match status" value="1"/>
</dbReference>
<dbReference type="Gene3D" id="3.30.70.270">
    <property type="match status" value="1"/>
</dbReference>
<evidence type="ECO:0000313" key="3">
    <source>
        <dbReference type="EnsemblMetazoa" id="Aqu2.1.39027_001"/>
    </source>
</evidence>
<protein>
    <recommendedName>
        <fullName evidence="2">Reverse transcriptase domain-containing protein</fullName>
    </recommendedName>
</protein>
<dbReference type="InterPro" id="IPR043502">
    <property type="entry name" value="DNA/RNA_pol_sf"/>
</dbReference>
<reference evidence="3" key="1">
    <citation type="submission" date="2017-05" db="UniProtKB">
        <authorList>
            <consortium name="EnsemblMetazoa"/>
        </authorList>
    </citation>
    <scope>IDENTIFICATION</scope>
</reference>
<dbReference type="Gene3D" id="3.10.10.10">
    <property type="entry name" value="HIV Type 1 Reverse Transcriptase, subunit A, domain 1"/>
    <property type="match status" value="1"/>
</dbReference>
<accession>A0A1X7VHS6</accession>
<dbReference type="InterPro" id="IPR052055">
    <property type="entry name" value="Hepadnavirus_pol/RT"/>
</dbReference>
<feature type="region of interest" description="Disordered" evidence="1">
    <location>
        <begin position="94"/>
        <end position="134"/>
    </location>
</feature>
<evidence type="ECO:0000259" key="2">
    <source>
        <dbReference type="PROSITE" id="PS50878"/>
    </source>
</evidence>
<evidence type="ECO:0000256" key="1">
    <source>
        <dbReference type="SAM" id="MobiDB-lite"/>
    </source>
</evidence>
<dbReference type="PANTHER" id="PTHR33050:SF7">
    <property type="entry name" value="RIBONUCLEASE H"/>
    <property type="match status" value="1"/>
</dbReference>
<proteinExistence type="predicted"/>
<dbReference type="AlphaFoldDB" id="A0A1X7VHS6"/>
<name>A0A1X7VHS6_AMPQE</name>
<sequence length="298" mass="33557">MIDLIAMRGLRPISIQGQPAGRLALYLNNWKVVTKGRWVLDTVNGYQIEFHSPPYQDYPPHQPQLNKVQEDLINRGGSDNSSLPTEGLLCLHPVPDPKEGWRPEAGNQPKASEQLCKHPSFQDGGDTQPENPPKERDWLVKMDLKDAYFSIPIHPEHQKFLSFTWGNTNYQFTCLPFGLASAPWVFTKTLRPAAALGSEVWMQIVCYIDDILVMAKSKEEAQDHSAGLVYLLKSLGFTINQEKTILEQTQSLELLGFNVDTVKMELTLPPEKIKKIRAESWKLVGAGQRDTHAAPYPG</sequence>
<dbReference type="SUPFAM" id="SSF56672">
    <property type="entry name" value="DNA/RNA polymerases"/>
    <property type="match status" value="1"/>
</dbReference>
<organism evidence="3">
    <name type="scientific">Amphimedon queenslandica</name>
    <name type="common">Sponge</name>
    <dbReference type="NCBI Taxonomy" id="400682"/>
    <lineage>
        <taxon>Eukaryota</taxon>
        <taxon>Metazoa</taxon>
        <taxon>Porifera</taxon>
        <taxon>Demospongiae</taxon>
        <taxon>Heteroscleromorpha</taxon>
        <taxon>Haplosclerida</taxon>
        <taxon>Niphatidae</taxon>
        <taxon>Amphimedon</taxon>
    </lineage>
</organism>
<dbReference type="InParanoid" id="A0A1X7VHS6"/>